<dbReference type="EMBL" id="JAYKXP010000110">
    <property type="protein sequence ID" value="KAK7025928.1"/>
    <property type="molecule type" value="Genomic_DNA"/>
</dbReference>
<gene>
    <name evidence="2" type="ORF">VNI00_015843</name>
</gene>
<feature type="compositionally biased region" description="Polar residues" evidence="1">
    <location>
        <begin position="672"/>
        <end position="695"/>
    </location>
</feature>
<feature type="compositionally biased region" description="Pro residues" evidence="1">
    <location>
        <begin position="727"/>
        <end position="751"/>
    </location>
</feature>
<proteinExistence type="predicted"/>
<protein>
    <submittedName>
        <fullName evidence="2">Uncharacterized protein</fullName>
    </submittedName>
</protein>
<organism evidence="2 3">
    <name type="scientific">Paramarasmius palmivorus</name>
    <dbReference type="NCBI Taxonomy" id="297713"/>
    <lineage>
        <taxon>Eukaryota</taxon>
        <taxon>Fungi</taxon>
        <taxon>Dikarya</taxon>
        <taxon>Basidiomycota</taxon>
        <taxon>Agaricomycotina</taxon>
        <taxon>Agaricomycetes</taxon>
        <taxon>Agaricomycetidae</taxon>
        <taxon>Agaricales</taxon>
        <taxon>Marasmiineae</taxon>
        <taxon>Marasmiaceae</taxon>
        <taxon>Paramarasmius</taxon>
    </lineage>
</organism>
<feature type="compositionally biased region" description="Acidic residues" evidence="1">
    <location>
        <begin position="646"/>
        <end position="664"/>
    </location>
</feature>
<feature type="region of interest" description="Disordered" evidence="1">
    <location>
        <begin position="720"/>
        <end position="786"/>
    </location>
</feature>
<feature type="compositionally biased region" description="Basic and acidic residues" evidence="1">
    <location>
        <begin position="497"/>
        <end position="520"/>
    </location>
</feature>
<feature type="region of interest" description="Disordered" evidence="1">
    <location>
        <begin position="974"/>
        <end position="1036"/>
    </location>
</feature>
<dbReference type="PANTHER" id="PTHR48125">
    <property type="entry name" value="LP07818P1"/>
    <property type="match status" value="1"/>
</dbReference>
<feature type="compositionally biased region" description="Polar residues" evidence="1">
    <location>
        <begin position="45"/>
        <end position="56"/>
    </location>
</feature>
<feature type="compositionally biased region" description="Basic residues" evidence="1">
    <location>
        <begin position="521"/>
        <end position="530"/>
    </location>
</feature>
<sequence>MGRTASKGKKHAELPATSRKSSRGRTASVEAVKRSHKAKTKRNVSDSAAQQVSKDAQASKDVQVLQEGQQTLGDDVLQQVIKKRGRKSDWPDAELAFFESWLPTYAETDGNRDGFWVQFFAAFFRQFPKYMKSLASAASATSAAISLELGGVEQAASSPSQSLLASAGSVQDNTPPQASGSTAPSNHTGLDGGDKGDDAAQVDDGGNAGDANDADKVGEGDDGKKLPVKKAIEDLTWEELERKSRNWFYNHRKDNKKAVAWQPWIKEKLSKPQQRTVRIPPYKCYMSHPDHVSKIEAEFNKRFLEDLGADSEDDDSSDEEDGEADVQMDVGYLMENWDDLGSRQKRNALDTHAIALRCAVAKELFDSEPKELCEKIKAANEEAYNAKKTKESASKNTKAAIATAAQDPRELIELRQENMVPITQTWADEVSAASGMHVSVFFGKPPTQAGEKYTIESVHAGTNKAGKTWDKHDRERVKKATKCFFSFLESCSGAENAKPKTPPEDQPKESSSKKGEDGRKEKKKKSKAKGKAKEKERSKDHVSGTAGPSIPSPATTDIPLLQPSSVPTAGTPQAQSGTQDPSVSTSTHLLPQSIILAEKEHVTTPEGGPNRDPANPPKPKERPQPTKIPSKPKKMSARLKKRLVESSEEDEGDESGGDESGEGDGQDKNGEQPASPQGTTAPHSPVTILSFNPSDPQDLFQDDSVSIAALHDGYNAGLGIPLSPGLQSPPSPSLQPPPSPSLQPPPSPSPQPLSGVADVSSHTLRHGTADNSLTPRPPSLHPMDIDDEQDAAELPPLILAALKMVPDGDQGEWASEALAVLTSSESMVQQPVWQHIIHQFIDLQSVYSFTNIHHQRLPGQERPLIFKRWFKEGRKVEMPLPFPPLQEFSDGLWSWWRILNPEWRERIGEKRMSRAQAGDWNGLRFPGQNGLLLPIVGLRWWYLHEEKEGGSADWRELAEDVLWVLESIIKWERENPQPLPPPSSQKPPSSRVWPTSTAPPSMRVQKPKSSQRKRSDSGPSTQELGKRPFKKARRGD</sequence>
<feature type="compositionally biased region" description="Polar residues" evidence="1">
    <location>
        <begin position="170"/>
        <end position="188"/>
    </location>
</feature>
<comment type="caution">
    <text evidence="2">The sequence shown here is derived from an EMBL/GenBank/DDBJ whole genome shotgun (WGS) entry which is preliminary data.</text>
</comment>
<feature type="compositionally biased region" description="Basic and acidic residues" evidence="1">
    <location>
        <begin position="213"/>
        <end position="225"/>
    </location>
</feature>
<reference evidence="2 3" key="1">
    <citation type="submission" date="2024-01" db="EMBL/GenBank/DDBJ databases">
        <title>A draft genome for a cacao thread blight-causing isolate of Paramarasmius palmivorus.</title>
        <authorList>
            <person name="Baruah I.K."/>
            <person name="Bukari Y."/>
            <person name="Amoako-Attah I."/>
            <person name="Meinhardt L.W."/>
            <person name="Bailey B.A."/>
            <person name="Cohen S.P."/>
        </authorList>
    </citation>
    <scope>NUCLEOTIDE SEQUENCE [LARGE SCALE GENOMIC DNA]</scope>
    <source>
        <strain evidence="2 3">GH-12</strain>
    </source>
</reference>
<name>A0AAW0BI46_9AGAR</name>
<feature type="compositionally biased region" description="Basic and acidic residues" evidence="1">
    <location>
        <begin position="531"/>
        <end position="542"/>
    </location>
</feature>
<keyword evidence="3" id="KW-1185">Reference proteome</keyword>
<feature type="compositionally biased region" description="Low complexity" evidence="1">
    <location>
        <begin position="202"/>
        <end position="211"/>
    </location>
</feature>
<feature type="region of interest" description="Disordered" evidence="1">
    <location>
        <begin position="160"/>
        <end position="225"/>
    </location>
</feature>
<feature type="region of interest" description="Disordered" evidence="1">
    <location>
        <begin position="493"/>
        <end position="704"/>
    </location>
</feature>
<dbReference type="PANTHER" id="PTHR48125:SF12">
    <property type="entry name" value="AT HOOK TRANSCRIPTION FACTOR FAMILY-RELATED"/>
    <property type="match status" value="1"/>
</dbReference>
<feature type="compositionally biased region" description="Polar residues" evidence="1">
    <location>
        <begin position="562"/>
        <end position="590"/>
    </location>
</feature>
<dbReference type="Proteomes" id="UP001383192">
    <property type="component" value="Unassembled WGS sequence"/>
</dbReference>
<feature type="compositionally biased region" description="Basic residues" evidence="1">
    <location>
        <begin position="630"/>
        <end position="641"/>
    </location>
</feature>
<evidence type="ECO:0000313" key="3">
    <source>
        <dbReference type="Proteomes" id="UP001383192"/>
    </source>
</evidence>
<evidence type="ECO:0000313" key="2">
    <source>
        <dbReference type="EMBL" id="KAK7025928.1"/>
    </source>
</evidence>
<feature type="compositionally biased region" description="Basic residues" evidence="1">
    <location>
        <begin position="1027"/>
        <end position="1036"/>
    </location>
</feature>
<accession>A0AAW0BI46</accession>
<feature type="region of interest" description="Disordered" evidence="1">
    <location>
        <begin position="1"/>
        <end position="63"/>
    </location>
</feature>
<dbReference type="AlphaFoldDB" id="A0AAW0BI46"/>
<feature type="compositionally biased region" description="Low complexity" evidence="1">
    <location>
        <begin position="160"/>
        <end position="169"/>
    </location>
</feature>
<feature type="compositionally biased region" description="Basic residues" evidence="1">
    <location>
        <begin position="1"/>
        <end position="10"/>
    </location>
</feature>
<evidence type="ECO:0000256" key="1">
    <source>
        <dbReference type="SAM" id="MobiDB-lite"/>
    </source>
</evidence>